<accession>G3S7K3</accession>
<dbReference type="OMA" id="WVNSSAN"/>
<dbReference type="PRINTS" id="PR00237">
    <property type="entry name" value="GPCRRHODOPSN"/>
</dbReference>
<keyword evidence="4 8" id="KW-0297">G-protein coupled receptor</keyword>
<dbReference type="Gene3D" id="1.20.1070.10">
    <property type="entry name" value="Rhodopsin 7-helix transmembrane proteins"/>
    <property type="match status" value="1"/>
</dbReference>
<keyword evidence="2 8" id="KW-0812">Transmembrane</keyword>
<feature type="transmembrane region" description="Helical" evidence="9">
    <location>
        <begin position="142"/>
        <end position="162"/>
    </location>
</feature>
<dbReference type="Proteomes" id="UP000001519">
    <property type="component" value="Chromosome 11"/>
</dbReference>
<evidence type="ECO:0000259" key="10">
    <source>
        <dbReference type="PROSITE" id="PS50262"/>
    </source>
</evidence>
<organism evidence="11 12">
    <name type="scientific">Gorilla gorilla gorilla</name>
    <name type="common">Western lowland gorilla</name>
    <dbReference type="NCBI Taxonomy" id="9595"/>
    <lineage>
        <taxon>Eukaryota</taxon>
        <taxon>Metazoa</taxon>
        <taxon>Chordata</taxon>
        <taxon>Craniata</taxon>
        <taxon>Vertebrata</taxon>
        <taxon>Euteleostomi</taxon>
        <taxon>Mammalia</taxon>
        <taxon>Eutheria</taxon>
        <taxon>Euarchontoglires</taxon>
        <taxon>Primates</taxon>
        <taxon>Haplorrhini</taxon>
        <taxon>Catarrhini</taxon>
        <taxon>Hominidae</taxon>
        <taxon>Gorilla</taxon>
    </lineage>
</organism>
<dbReference type="InterPro" id="IPR026234">
    <property type="entry name" value="MRGPCRFAMILY"/>
</dbReference>
<feature type="transmembrane region" description="Helical" evidence="9">
    <location>
        <begin position="67"/>
        <end position="86"/>
    </location>
</feature>
<dbReference type="GO" id="GO:0005886">
    <property type="term" value="C:plasma membrane"/>
    <property type="evidence" value="ECO:0000318"/>
    <property type="project" value="GO_Central"/>
</dbReference>
<dbReference type="PANTHER" id="PTHR11334:SF22">
    <property type="entry name" value="MAS-RELATED G-PROTEIN COUPLED RECEPTOR MRG-RELATED"/>
    <property type="match status" value="1"/>
</dbReference>
<evidence type="ECO:0000256" key="9">
    <source>
        <dbReference type="SAM" id="Phobius"/>
    </source>
</evidence>
<dbReference type="eggNOG" id="ENOG502RTWA">
    <property type="taxonomic scope" value="Eukaryota"/>
</dbReference>
<dbReference type="STRING" id="9593.ENSGGOP00000024062"/>
<comment type="similarity">
    <text evidence="8">Belongs to the G-protein coupled receptor 1 family.</text>
</comment>
<feature type="transmembrane region" description="Helical" evidence="9">
    <location>
        <begin position="38"/>
        <end position="60"/>
    </location>
</feature>
<feature type="domain" description="G-protein coupled receptors family 1 profile" evidence="10">
    <location>
        <begin position="1"/>
        <end position="200"/>
    </location>
</feature>
<dbReference type="InterPro" id="IPR017452">
    <property type="entry name" value="GPCR_Rhodpsn_7TM"/>
</dbReference>
<name>G3S7K3_GORGO</name>
<evidence type="ECO:0000256" key="2">
    <source>
        <dbReference type="ARBA" id="ARBA00022692"/>
    </source>
</evidence>
<dbReference type="HOGENOM" id="CLU_009579_4_0_1"/>
<dbReference type="GO" id="GO:0007186">
    <property type="term" value="P:G protein-coupled receptor signaling pathway"/>
    <property type="evidence" value="ECO:0000318"/>
    <property type="project" value="GO_Central"/>
</dbReference>
<sequence length="240" mass="27189">MRRNAISICILNLAAADFLFLSGHVIHSASLLINICHPISKILIPVMTFLYFTGLSFLSAMSTERCLCVLWPIWYRSVVCVLLWALSLLRSILDDADSVWCQTSDFITVVWLIFLCVVLCGSSLVLLIRILCGSWKMPLTRLYVTILLTVLVFLLRGLPFGIRWALSTGIHLDLEVIFCHVHLVSIFLSPLNGSANPVIYFFVGSFRQRQNRQNLKLVLQRALQDMPEESLELSVSRFGQ</sequence>
<dbReference type="GeneTree" id="ENSGT01030000234639"/>
<proteinExistence type="inferred from homology"/>
<dbReference type="FunFam" id="1.20.1070.10:FF:000140">
    <property type="entry name" value="Mas-related G-protein coupled receptor member X2"/>
    <property type="match status" value="1"/>
</dbReference>
<dbReference type="InParanoid" id="G3S7K3"/>
<dbReference type="InterPro" id="IPR000276">
    <property type="entry name" value="GPCR_Rhodpsn"/>
</dbReference>
<dbReference type="PRINTS" id="PR02108">
    <property type="entry name" value="MRGPCRFAMILY"/>
</dbReference>
<reference evidence="12" key="1">
    <citation type="submission" date="2011-05" db="EMBL/GenBank/DDBJ databases">
        <title>Insights into the evolution of the great apes provided by the gorilla genome.</title>
        <authorList>
            <person name="Scally A."/>
        </authorList>
    </citation>
    <scope>NUCLEOTIDE SEQUENCE [LARGE SCALE GENOMIC DNA]</scope>
</reference>
<evidence type="ECO:0000256" key="8">
    <source>
        <dbReference type="RuleBase" id="RU000688"/>
    </source>
</evidence>
<keyword evidence="12" id="KW-1185">Reference proteome</keyword>
<evidence type="ECO:0000256" key="6">
    <source>
        <dbReference type="ARBA" id="ARBA00023170"/>
    </source>
</evidence>
<keyword evidence="5 9" id="KW-0472">Membrane</keyword>
<feature type="transmembrane region" description="Helical" evidence="9">
    <location>
        <begin position="182"/>
        <end position="203"/>
    </location>
</feature>
<evidence type="ECO:0000256" key="3">
    <source>
        <dbReference type="ARBA" id="ARBA00022989"/>
    </source>
</evidence>
<evidence type="ECO:0000256" key="5">
    <source>
        <dbReference type="ARBA" id="ARBA00023136"/>
    </source>
</evidence>
<keyword evidence="6 8" id="KW-0675">Receptor</keyword>
<keyword evidence="7 8" id="KW-0807">Transducer</keyword>
<evidence type="ECO:0000256" key="7">
    <source>
        <dbReference type="ARBA" id="ARBA00023224"/>
    </source>
</evidence>
<reference evidence="11 12" key="2">
    <citation type="journal article" date="2012" name="Nature">
        <title>Insights into hominid evolution from the gorilla genome sequence.</title>
        <authorList>
            <person name="Scally A."/>
            <person name="Dutheil J.Y."/>
            <person name="Hillier L.W."/>
            <person name="Jordan G.E."/>
            <person name="Goodhead I."/>
            <person name="Herrero J."/>
            <person name="Hobolth A."/>
            <person name="Lappalainen T."/>
            <person name="Mailund T."/>
            <person name="Marques-Bonet T."/>
            <person name="McCarthy S."/>
            <person name="Montgomery S.H."/>
            <person name="Schwalie P.C."/>
            <person name="Tang Y.A."/>
            <person name="Ward M.C."/>
            <person name="Xue Y."/>
            <person name="Yngvadottir B."/>
            <person name="Alkan C."/>
            <person name="Andersen L.N."/>
            <person name="Ayub Q."/>
            <person name="Ball E.V."/>
            <person name="Beal K."/>
            <person name="Bradley B.J."/>
            <person name="Chen Y."/>
            <person name="Clee C.M."/>
            <person name="Fitzgerald S."/>
            <person name="Graves T.A."/>
            <person name="Gu Y."/>
            <person name="Heath P."/>
            <person name="Heger A."/>
            <person name="Karakoc E."/>
            <person name="Kolb-Kokocinski A."/>
            <person name="Laird G.K."/>
            <person name="Lunter G."/>
            <person name="Meader S."/>
            <person name="Mort M."/>
            <person name="Mullikin J.C."/>
            <person name="Munch K."/>
            <person name="O'Connor T.D."/>
            <person name="Phillips A.D."/>
            <person name="Prado-Martinez J."/>
            <person name="Rogers A.S."/>
            <person name="Sajjadian S."/>
            <person name="Schmidt D."/>
            <person name="Shaw K."/>
            <person name="Simpson J.T."/>
            <person name="Stenson P.D."/>
            <person name="Turner D.J."/>
            <person name="Vigilant L."/>
            <person name="Vilella A.J."/>
            <person name="Whitener W."/>
            <person name="Zhu B."/>
            <person name="Cooper D.N."/>
            <person name="de Jong P."/>
            <person name="Dermitzakis E.T."/>
            <person name="Eichler E.E."/>
            <person name="Flicek P."/>
            <person name="Goldman N."/>
            <person name="Mundy N.I."/>
            <person name="Ning Z."/>
            <person name="Odom D.T."/>
            <person name="Ponting C.P."/>
            <person name="Quail M.A."/>
            <person name="Ryder O.A."/>
            <person name="Searle S.M."/>
            <person name="Warren W.C."/>
            <person name="Wilson R.K."/>
            <person name="Schierup M.H."/>
            <person name="Rogers J."/>
            <person name="Tyler-Smith C."/>
            <person name="Durbin R."/>
        </authorList>
    </citation>
    <scope>NUCLEOTIDE SEQUENCE [LARGE SCALE GENOMIC DNA]</scope>
</reference>
<keyword evidence="3 9" id="KW-1133">Transmembrane helix</keyword>
<evidence type="ECO:0000256" key="1">
    <source>
        <dbReference type="ARBA" id="ARBA00004651"/>
    </source>
</evidence>
<feature type="transmembrane region" description="Helical" evidence="9">
    <location>
        <begin position="106"/>
        <end position="130"/>
    </location>
</feature>
<dbReference type="SUPFAM" id="SSF81321">
    <property type="entry name" value="Family A G protein-coupled receptor-like"/>
    <property type="match status" value="1"/>
</dbReference>
<protein>
    <recommendedName>
        <fullName evidence="10">G-protein coupled receptors family 1 profile domain-containing protein</fullName>
    </recommendedName>
</protein>
<dbReference type="PROSITE" id="PS00237">
    <property type="entry name" value="G_PROTEIN_RECEP_F1_1"/>
    <property type="match status" value="1"/>
</dbReference>
<dbReference type="PANTHER" id="PTHR11334">
    <property type="entry name" value="MAS-RELATED G-PROTEIN COUPLED RECEPTOR"/>
    <property type="match status" value="1"/>
</dbReference>
<evidence type="ECO:0000313" key="12">
    <source>
        <dbReference type="Proteomes" id="UP000001519"/>
    </source>
</evidence>
<evidence type="ECO:0000256" key="4">
    <source>
        <dbReference type="ARBA" id="ARBA00023040"/>
    </source>
</evidence>
<comment type="subcellular location">
    <subcellularLocation>
        <location evidence="1">Cell membrane</location>
        <topology evidence="1">Multi-pass membrane protein</topology>
    </subcellularLocation>
</comment>
<dbReference type="AlphaFoldDB" id="G3S7K3"/>
<reference evidence="11" key="4">
    <citation type="submission" date="2025-09" db="UniProtKB">
        <authorList>
            <consortium name="Ensembl"/>
        </authorList>
    </citation>
    <scope>IDENTIFICATION</scope>
</reference>
<evidence type="ECO:0000313" key="11">
    <source>
        <dbReference type="Ensembl" id="ENSGGOP00000024062.2"/>
    </source>
</evidence>
<dbReference type="EMBL" id="CABD030077738">
    <property type="status" value="NOT_ANNOTATED_CDS"/>
    <property type="molecule type" value="Genomic_DNA"/>
</dbReference>
<dbReference type="GO" id="GO:0004930">
    <property type="term" value="F:G protein-coupled receptor activity"/>
    <property type="evidence" value="ECO:0000318"/>
    <property type="project" value="GO_Central"/>
</dbReference>
<reference evidence="11" key="3">
    <citation type="submission" date="2025-08" db="UniProtKB">
        <authorList>
            <consortium name="Ensembl"/>
        </authorList>
    </citation>
    <scope>IDENTIFICATION</scope>
</reference>
<dbReference type="PROSITE" id="PS50262">
    <property type="entry name" value="G_PROTEIN_RECEP_F1_2"/>
    <property type="match status" value="1"/>
</dbReference>
<dbReference type="Ensembl" id="ENSGGOT00000025870.2">
    <property type="protein sequence ID" value="ENSGGOP00000024062.2"/>
    <property type="gene ID" value="ENSGGOG00000025813.2"/>
</dbReference>